<gene>
    <name evidence="1" type="ORF">S12H4_56662</name>
</gene>
<dbReference type="EMBL" id="BARW01036519">
    <property type="protein sequence ID" value="GAJ18510.1"/>
    <property type="molecule type" value="Genomic_DNA"/>
</dbReference>
<feature type="non-terminal residue" evidence="1">
    <location>
        <position position="1"/>
    </location>
</feature>
<sequence>IAQLKQATSEPGQRLLSMLNFEYQAIEQAAKNHPATLALSQVTEHILPPAIMVLVSQLNHDAEALLVTGEKLTRRGFTTLNIEAAKRS</sequence>
<evidence type="ECO:0000313" key="1">
    <source>
        <dbReference type="EMBL" id="GAJ18510.1"/>
    </source>
</evidence>
<accession>X1VZI4</accession>
<protein>
    <submittedName>
        <fullName evidence="1">Uncharacterized protein</fullName>
    </submittedName>
</protein>
<organism evidence="1">
    <name type="scientific">marine sediment metagenome</name>
    <dbReference type="NCBI Taxonomy" id="412755"/>
    <lineage>
        <taxon>unclassified sequences</taxon>
        <taxon>metagenomes</taxon>
        <taxon>ecological metagenomes</taxon>
    </lineage>
</organism>
<name>X1VZI4_9ZZZZ</name>
<reference evidence="1" key="1">
    <citation type="journal article" date="2014" name="Front. Microbiol.">
        <title>High frequency of phylogenetically diverse reductive dehalogenase-homologous genes in deep subseafloor sedimentary metagenomes.</title>
        <authorList>
            <person name="Kawai M."/>
            <person name="Futagami T."/>
            <person name="Toyoda A."/>
            <person name="Takaki Y."/>
            <person name="Nishi S."/>
            <person name="Hori S."/>
            <person name="Arai W."/>
            <person name="Tsubouchi T."/>
            <person name="Morono Y."/>
            <person name="Uchiyama I."/>
            <person name="Ito T."/>
            <person name="Fujiyama A."/>
            <person name="Inagaki F."/>
            <person name="Takami H."/>
        </authorList>
    </citation>
    <scope>NUCLEOTIDE SEQUENCE</scope>
    <source>
        <strain evidence="1">Expedition CK06-06</strain>
    </source>
</reference>
<comment type="caution">
    <text evidence="1">The sequence shown here is derived from an EMBL/GenBank/DDBJ whole genome shotgun (WGS) entry which is preliminary data.</text>
</comment>
<dbReference type="AlphaFoldDB" id="X1VZI4"/>
<proteinExistence type="predicted"/>